<evidence type="ECO:0008006" key="9">
    <source>
        <dbReference type="Google" id="ProtNLM"/>
    </source>
</evidence>
<dbReference type="PANTHER" id="PTHR18919:SF134">
    <property type="entry name" value="BETA-KETOACYL COA THIOLASE FADA3-RELATED"/>
    <property type="match status" value="1"/>
</dbReference>
<dbReference type="PROSITE" id="PS00737">
    <property type="entry name" value="THIOLASE_2"/>
    <property type="match status" value="1"/>
</dbReference>
<dbReference type="SUPFAM" id="SSF53901">
    <property type="entry name" value="Thiolase-like"/>
    <property type="match status" value="2"/>
</dbReference>
<dbReference type="Proteomes" id="UP000307000">
    <property type="component" value="Chromosome"/>
</dbReference>
<keyword evidence="3 4" id="KW-0012">Acyltransferase</keyword>
<dbReference type="EMBL" id="CP034412">
    <property type="protein sequence ID" value="QCY48488.1"/>
    <property type="molecule type" value="Genomic_DNA"/>
</dbReference>
<dbReference type="InterPro" id="IPR020616">
    <property type="entry name" value="Thiolase_N"/>
</dbReference>
<gene>
    <name evidence="7" type="ORF">GcLGCM259_2781</name>
</gene>
<evidence type="ECO:0000256" key="4">
    <source>
        <dbReference type="RuleBase" id="RU003557"/>
    </source>
</evidence>
<reference evidence="7 8" key="1">
    <citation type="submission" date="2018-12" db="EMBL/GenBank/DDBJ databases">
        <title>Complete Genome Sequence of Glutamicibacter creatinolyticus strain LGCM259,isolated from an abscess of a 12-year-old mare in Italy.</title>
        <authorList>
            <person name="Santos R.G."/>
            <person name="Silva A.L."/>
            <person name="Seyffert N."/>
            <person name="Castro T.L.P."/>
            <person name="Attili A.R."/>
            <person name="Rifici C."/>
            <person name="Mazzullo G."/>
            <person name="Brenig B."/>
            <person name="Venanzi F."/>
            <person name="Azevedo V."/>
        </authorList>
    </citation>
    <scope>NUCLEOTIDE SEQUENCE [LARGE SCALE GENOMIC DNA]</scope>
    <source>
        <strain evidence="7 8">LGCM 259</strain>
    </source>
</reference>
<organism evidence="7 8">
    <name type="scientific">Glutamicibacter creatinolyticus</name>
    <dbReference type="NCBI Taxonomy" id="162496"/>
    <lineage>
        <taxon>Bacteria</taxon>
        <taxon>Bacillati</taxon>
        <taxon>Actinomycetota</taxon>
        <taxon>Actinomycetes</taxon>
        <taxon>Micrococcales</taxon>
        <taxon>Micrococcaceae</taxon>
        <taxon>Glutamicibacter</taxon>
    </lineage>
</organism>
<dbReference type="InterPro" id="IPR020617">
    <property type="entry name" value="Thiolase_C"/>
</dbReference>
<dbReference type="InterPro" id="IPR016039">
    <property type="entry name" value="Thiolase-like"/>
</dbReference>
<evidence type="ECO:0000313" key="8">
    <source>
        <dbReference type="Proteomes" id="UP000307000"/>
    </source>
</evidence>
<evidence type="ECO:0000313" key="7">
    <source>
        <dbReference type="EMBL" id="QCY48488.1"/>
    </source>
</evidence>
<evidence type="ECO:0000256" key="2">
    <source>
        <dbReference type="ARBA" id="ARBA00022679"/>
    </source>
</evidence>
<proteinExistence type="inferred from homology"/>
<evidence type="ECO:0000256" key="1">
    <source>
        <dbReference type="ARBA" id="ARBA00010982"/>
    </source>
</evidence>
<dbReference type="Pfam" id="PF02803">
    <property type="entry name" value="Thiolase_C"/>
    <property type="match status" value="1"/>
</dbReference>
<dbReference type="KEGG" id="gcr:GcLGCM259_2781"/>
<evidence type="ECO:0000256" key="3">
    <source>
        <dbReference type="ARBA" id="ARBA00023315"/>
    </source>
</evidence>
<dbReference type="PANTHER" id="PTHR18919">
    <property type="entry name" value="ACETYL-COA C-ACYLTRANSFERASE"/>
    <property type="match status" value="1"/>
</dbReference>
<comment type="similarity">
    <text evidence="1 4">Belongs to the thiolase-like superfamily. Thiolase family.</text>
</comment>
<dbReference type="InterPro" id="IPR020613">
    <property type="entry name" value="Thiolase_CS"/>
</dbReference>
<feature type="domain" description="Thiolase C-terminal" evidence="6">
    <location>
        <begin position="38"/>
        <end position="126"/>
    </location>
</feature>
<dbReference type="Pfam" id="PF00108">
    <property type="entry name" value="Thiolase_N"/>
    <property type="match status" value="1"/>
</dbReference>
<evidence type="ECO:0000259" key="5">
    <source>
        <dbReference type="Pfam" id="PF00108"/>
    </source>
</evidence>
<sequence>MFRPDGTVTAGNACPLNDGAAALVIMSSAKAAELGVQPLARIVSTGLSALSPEIMGLGPVIKDIDLVELNEAFAAQVLPSAEDLGIDHDRLNVNGGAIALGHPWGMTGARITTTPINSLPERGAGGADRHHCLPAAVHFGGHLRGHPAEGRDADPQACS</sequence>
<keyword evidence="8" id="KW-1185">Reference proteome</keyword>
<dbReference type="Gene3D" id="3.40.47.10">
    <property type="match status" value="2"/>
</dbReference>
<evidence type="ECO:0000259" key="6">
    <source>
        <dbReference type="Pfam" id="PF02803"/>
    </source>
</evidence>
<keyword evidence="2 4" id="KW-0808">Transferase</keyword>
<accession>A0A5B7WWU7</accession>
<dbReference type="GO" id="GO:0016747">
    <property type="term" value="F:acyltransferase activity, transferring groups other than amino-acyl groups"/>
    <property type="evidence" value="ECO:0007669"/>
    <property type="project" value="InterPro"/>
</dbReference>
<protein>
    <recommendedName>
        <fullName evidence="9">Acetyl-CoA acetyltransferase</fullName>
    </recommendedName>
</protein>
<dbReference type="AlphaFoldDB" id="A0A5B7WWU7"/>
<feature type="domain" description="Thiolase N-terminal" evidence="5">
    <location>
        <begin position="2"/>
        <end position="28"/>
    </location>
</feature>
<name>A0A5B7WWU7_9MICC</name>